<dbReference type="SUPFAM" id="SSF46689">
    <property type="entry name" value="Homeodomain-like"/>
    <property type="match status" value="1"/>
</dbReference>
<dbReference type="Gene3D" id="3.50.50.60">
    <property type="entry name" value="FAD/NAD(P)-binding domain"/>
    <property type="match status" value="2"/>
</dbReference>
<dbReference type="PROSITE" id="PS50934">
    <property type="entry name" value="SWIRM"/>
    <property type="match status" value="1"/>
</dbReference>
<dbReference type="Gene3D" id="3.90.660.10">
    <property type="match status" value="1"/>
</dbReference>
<evidence type="ECO:0000313" key="8">
    <source>
        <dbReference type="EMBL" id="KAK7739504.1"/>
    </source>
</evidence>
<evidence type="ECO:0000256" key="5">
    <source>
        <dbReference type="SAM" id="MobiDB-lite"/>
    </source>
</evidence>
<dbReference type="Gene3D" id="1.10.30.10">
    <property type="entry name" value="High mobility group box domain"/>
    <property type="match status" value="1"/>
</dbReference>
<dbReference type="InterPro" id="IPR009057">
    <property type="entry name" value="Homeodomain-like_sf"/>
</dbReference>
<feature type="region of interest" description="Disordered" evidence="5">
    <location>
        <begin position="666"/>
        <end position="697"/>
    </location>
</feature>
<dbReference type="Pfam" id="PF00505">
    <property type="entry name" value="HMG_box"/>
    <property type="match status" value="1"/>
</dbReference>
<evidence type="ECO:0000256" key="2">
    <source>
        <dbReference type="ARBA" id="ARBA00009884"/>
    </source>
</evidence>
<dbReference type="SUPFAM" id="SSF56815">
    <property type="entry name" value="Sec1/munc18-like (SM) proteins"/>
    <property type="match status" value="1"/>
</dbReference>
<evidence type="ECO:0000313" key="9">
    <source>
        <dbReference type="Proteomes" id="UP001430848"/>
    </source>
</evidence>
<feature type="region of interest" description="Disordered" evidence="5">
    <location>
        <begin position="1875"/>
        <end position="1894"/>
    </location>
</feature>
<name>A0ABR1PLD1_DIAER</name>
<dbReference type="InterPro" id="IPR002937">
    <property type="entry name" value="Amino_oxidase"/>
</dbReference>
<feature type="domain" description="HMG box" evidence="6">
    <location>
        <begin position="1854"/>
        <end position="1930"/>
    </location>
</feature>
<dbReference type="Gene3D" id="3.40.50.1910">
    <property type="match status" value="1"/>
</dbReference>
<dbReference type="InterPro" id="IPR036388">
    <property type="entry name" value="WH-like_DNA-bd_sf"/>
</dbReference>
<dbReference type="CDD" id="cd00084">
    <property type="entry name" value="HMG-box_SF"/>
    <property type="match status" value="1"/>
</dbReference>
<keyword evidence="9" id="KW-1185">Reference proteome</keyword>
<proteinExistence type="inferred from homology"/>
<dbReference type="SUPFAM" id="SSF54373">
    <property type="entry name" value="FAD-linked reductases, C-terminal domain"/>
    <property type="match status" value="1"/>
</dbReference>
<keyword evidence="3" id="KW-0560">Oxidoreductase</keyword>
<dbReference type="PANTHER" id="PTHR10742:SF386">
    <property type="entry name" value="LYSINE-SPECIFIC HISTONE DEMETHYLASE 1A"/>
    <property type="match status" value="1"/>
</dbReference>
<protein>
    <recommendedName>
        <fullName evidence="10">Sec1-like protein</fullName>
    </recommendedName>
</protein>
<feature type="compositionally biased region" description="Acidic residues" evidence="5">
    <location>
        <begin position="1980"/>
        <end position="1990"/>
    </location>
</feature>
<sequence length="1990" mass="218744">MAPPLGFDTEQIRDKARKDLLYLLSVVQGKKNLVIEQSLAGPIGTIVKVQTLQDYGVDKFFFLESSNVSTTQRNVVFIARTAHAQEIANQIRRVQRESQTSHEFHIFWVPRRTIVSDKILEESGVLGDVNVSELPLYFFPLERDVLSLELDDGFKDLYLSKDPTPTFLLAQALMGIQLKHGLFPRITGKGDGAKRVAELLSRMRQELLAGEVASEPDKSGLSPSTTTESVIIIDREVDMVTPLLTQLTYEGLIDEVFGIQNNQTEVDSTIVGGAPQAAQSAAAAPASSNQSRRRKVQLDSSDTMYDQLRDTNFAIVGNLLNKVALRIQKDLDSRHTTRTTAELTDFVRKLPGYQAEQQNLKIHTNLVEEIIKYTRTDQFSKLLEVQQNLAAGADPSSQFDSIEELVARDAPLPEVLRLLCIYSCISGGIKTKEHDQLRKLVLQGYGYQHLLTLHNLERLQLFLPKSSPMASMIPMAGSAGATGDKTNYSTLRKSLRLIVDEVNEHNPNDIAYVYSGYAPLSIRLVQCILQKQYLLSMTKGNGVAGAAFASSGSHGWRGFEEAVKHARGQTFDELQKGEDKAVKARALLSGNGQKKTVFVVFVGGITFTEIAALRFIAKQEEAPRPEPEEETDEFIADIIVVNTDSPDHSVDMDDEVSETMISRDAIMPDPHDSHAHKQSSPDPSVSVEAASEPARTGSELANTCVAGANASEPPAFEEIAQHSIPVDERPASAHLPESINAEATPLKPPLAEPDAVDMGFPASHAMNRDESSELLAMFSTAPDESTVGKDDMAIEPPFAETSGVFAPDMAHSETNTGDMGVVTTESDRPEVAAEVETPAEINSMVDRENRGSDVNDFEPVVMDAAVPAASPPPSSPDRAPLLSAKTEAAESVSTEPRPTPAEQVGEHTNDPMPMENSGGSKLEPHKEVAKVPDGHANPEGSISELSDLTDLDGVTPSKASRTVEEVLEVEAMGDHVDEASSELSDVVSADIVSPDAALHDPTPAKSAISHLIGTSRHSFASSASAPTEQSGLSSKPPSVSSKATTPFDTGSPREAASQPTALTPLSTPIARVQPRLRRIQYNVRPKVSIPTDLTPQEYAMECIEAAEHSRLNPYALHQEEYHILRFHLSHAQVTTYLNIRNGILRLWMRNPQIAVTREEAIGCARDTRWFDVANVCFDWLVRRGFINYGCVEIRQHKRKNSPVEDSQPRKRKTVVVIGAGFSGLGCARQLEGLFTQYSKRFRNMGEDPPRVVVLEGRNRVGGRVYSRAFHTLPDTAPGIFRGKRFTAEMGGMIITGFDRGNPLNILVRGQLSLPYHCLRSDMSLYDTNGTAVDPTRDEMVEHLFNACLDRVSEYKFKSQPSKLIEGNHDLIDEGRDSTAEGHKTIAFEEEKAASQPHAPPVSQQNVTPETQLVPVSTDRMTGKVHVEPGTPGSTRAAFKAKSLGWTLKAGVPETRDIDLDAAASDSSATLGSVVDEALMQHKGILDLNAQDFRLLNWHIANLEYSNATNLNRLSLQGWDIDAGNEWEGKHTMIVGGYQSVARGLSMLPTPLTIRQKAPVKRITYTTEGAAGPARVDLEDGQFVEADYVVNTIPLGVLKHGGVEFQPPLPSWKAEAIGRLGFGVLNKVILVYKDAFWDKDRDIFGTLQTPTNRLSLNQKDYISRRGRFFQWFNVSNTTGMPCLLALMAGDAGYDTEVTPNDELIAEATEVLRMRYGARVPSQPLEAVVTRWESDRFARGSYSNAGVKMQAEDYQIMARSIGNLHFAGEHTIVTHPATVHGAYLSGLRAASDVLEEMIGPIEIPVPLVLPRETSASLKRKAEEENKDPIQARLEAYEMEIQEHIYSKLGPYPVKPSKVAGNPYLLFNKAHYDEGRKRCEEGRRTGKGKPSPNEVRTMTSKMWKEAAPEVRQPFEDAAEEQKRNYAQALRDWTAAAAKWEKEAIELRQEYVKEHPNATGPEELAAEGGGYSSGGRRAKRVESYAEEDSDLDME</sequence>
<dbReference type="Proteomes" id="UP001430848">
    <property type="component" value="Unassembled WGS sequence"/>
</dbReference>
<feature type="region of interest" description="Disordered" evidence="5">
    <location>
        <begin position="1948"/>
        <end position="1990"/>
    </location>
</feature>
<feature type="compositionally biased region" description="Basic and acidic residues" evidence="5">
    <location>
        <begin position="922"/>
        <end position="933"/>
    </location>
</feature>
<dbReference type="Pfam" id="PF04433">
    <property type="entry name" value="SWIRM"/>
    <property type="match status" value="1"/>
</dbReference>
<dbReference type="InterPro" id="IPR043127">
    <property type="entry name" value="Sec-1-like_dom3a"/>
</dbReference>
<dbReference type="Gene3D" id="1.25.40.850">
    <property type="match status" value="1"/>
</dbReference>
<evidence type="ECO:0000256" key="3">
    <source>
        <dbReference type="ARBA" id="ARBA00023002"/>
    </source>
</evidence>
<evidence type="ECO:0000259" key="7">
    <source>
        <dbReference type="PROSITE" id="PS50934"/>
    </source>
</evidence>
<reference evidence="8 9" key="1">
    <citation type="submission" date="2024-02" db="EMBL/GenBank/DDBJ databases">
        <title>De novo assembly and annotation of 12 fungi associated with fruit tree decline syndrome in Ontario, Canada.</title>
        <authorList>
            <person name="Sulman M."/>
            <person name="Ellouze W."/>
            <person name="Ilyukhin E."/>
        </authorList>
    </citation>
    <scope>NUCLEOTIDE SEQUENCE [LARGE SCALE GENOMIC DNA]</scope>
    <source>
        <strain evidence="8 9">M169</strain>
    </source>
</reference>
<dbReference type="InterPro" id="IPR043154">
    <property type="entry name" value="Sec-1-like_dom1"/>
</dbReference>
<feature type="DNA-binding region" description="HMG box" evidence="4">
    <location>
        <begin position="1854"/>
        <end position="1930"/>
    </location>
</feature>
<dbReference type="PROSITE" id="PS50118">
    <property type="entry name" value="HMG_BOX_2"/>
    <property type="match status" value="1"/>
</dbReference>
<dbReference type="Gene3D" id="1.10.10.10">
    <property type="entry name" value="Winged helix-like DNA-binding domain superfamily/Winged helix DNA-binding domain"/>
    <property type="match status" value="1"/>
</dbReference>
<feature type="compositionally biased region" description="Polar residues" evidence="5">
    <location>
        <begin position="1019"/>
        <end position="1032"/>
    </location>
</feature>
<dbReference type="InterPro" id="IPR036045">
    <property type="entry name" value="Sec1-like_sf"/>
</dbReference>
<feature type="compositionally biased region" description="Polar residues" evidence="5">
    <location>
        <begin position="1057"/>
        <end position="1066"/>
    </location>
</feature>
<dbReference type="Gene3D" id="3.90.830.10">
    <property type="entry name" value="Syntaxin Binding Protein 1, Chain A, domain 2"/>
    <property type="match status" value="1"/>
</dbReference>
<dbReference type="Pfam" id="PF00995">
    <property type="entry name" value="Sec1"/>
    <property type="match status" value="1"/>
</dbReference>
<dbReference type="SUPFAM" id="SSF51905">
    <property type="entry name" value="FAD/NAD(P)-binding domain"/>
    <property type="match status" value="1"/>
</dbReference>
<feature type="compositionally biased region" description="Low complexity" evidence="5">
    <location>
        <begin position="1033"/>
        <end position="1042"/>
    </location>
</feature>
<comment type="similarity">
    <text evidence="2">Belongs to the STXBP/unc-18/SEC1 family.</text>
</comment>
<dbReference type="EMBL" id="JAKNSF020000004">
    <property type="protein sequence ID" value="KAK7739504.1"/>
    <property type="molecule type" value="Genomic_DNA"/>
</dbReference>
<dbReference type="SMART" id="SM00398">
    <property type="entry name" value="HMG"/>
    <property type="match status" value="1"/>
</dbReference>
<dbReference type="InterPro" id="IPR036910">
    <property type="entry name" value="HMG_box_dom_sf"/>
</dbReference>
<comment type="similarity">
    <text evidence="1">Belongs to the flavin monoamine oxidase family.</text>
</comment>
<dbReference type="InterPro" id="IPR027482">
    <property type="entry name" value="Sec1-like_dom2"/>
</dbReference>
<dbReference type="InterPro" id="IPR001619">
    <property type="entry name" value="Sec1-like"/>
</dbReference>
<dbReference type="Pfam" id="PF01593">
    <property type="entry name" value="Amino_oxidase"/>
    <property type="match status" value="2"/>
</dbReference>
<evidence type="ECO:0000256" key="4">
    <source>
        <dbReference type="PROSITE-ProRule" id="PRU00267"/>
    </source>
</evidence>
<feature type="domain" description="SWIRM" evidence="7">
    <location>
        <begin position="1136"/>
        <end position="1197"/>
    </location>
</feature>
<evidence type="ECO:0000259" key="6">
    <source>
        <dbReference type="PROSITE" id="PS50118"/>
    </source>
</evidence>
<dbReference type="InterPro" id="IPR050281">
    <property type="entry name" value="Flavin_monoamine_oxidase"/>
</dbReference>
<dbReference type="SUPFAM" id="SSF47095">
    <property type="entry name" value="HMG-box"/>
    <property type="match status" value="1"/>
</dbReference>
<dbReference type="InterPro" id="IPR007526">
    <property type="entry name" value="SWIRM"/>
</dbReference>
<feature type="region of interest" description="Disordered" evidence="5">
    <location>
        <begin position="829"/>
        <end position="854"/>
    </location>
</feature>
<comment type="caution">
    <text evidence="8">The sequence shown here is derived from an EMBL/GenBank/DDBJ whole genome shotgun (WGS) entry which is preliminary data.</text>
</comment>
<keyword evidence="4" id="KW-0539">Nucleus</keyword>
<accession>A0ABR1PLD1</accession>
<dbReference type="InterPro" id="IPR009071">
    <property type="entry name" value="HMG_box_dom"/>
</dbReference>
<evidence type="ECO:0008006" key="10">
    <source>
        <dbReference type="Google" id="ProtNLM"/>
    </source>
</evidence>
<dbReference type="PANTHER" id="PTHR10742">
    <property type="entry name" value="FLAVIN MONOAMINE OXIDASE"/>
    <property type="match status" value="1"/>
</dbReference>
<gene>
    <name evidence="8" type="ORF">SLS63_001849</name>
</gene>
<dbReference type="InterPro" id="IPR036188">
    <property type="entry name" value="FAD/NAD-bd_sf"/>
</dbReference>
<keyword evidence="4" id="KW-0238">DNA-binding</keyword>
<evidence type="ECO:0000256" key="1">
    <source>
        <dbReference type="ARBA" id="ARBA00005995"/>
    </source>
</evidence>
<dbReference type="Gene3D" id="3.40.50.2060">
    <property type="match status" value="1"/>
</dbReference>
<dbReference type="InterPro" id="IPR043155">
    <property type="entry name" value="VPS33_dom3b"/>
</dbReference>
<feature type="region of interest" description="Disordered" evidence="5">
    <location>
        <begin position="866"/>
        <end position="975"/>
    </location>
</feature>
<organism evidence="8 9">
    <name type="scientific">Diaporthe eres</name>
    <name type="common">Phomopsis oblonga</name>
    <dbReference type="NCBI Taxonomy" id="83184"/>
    <lineage>
        <taxon>Eukaryota</taxon>
        <taxon>Fungi</taxon>
        <taxon>Dikarya</taxon>
        <taxon>Ascomycota</taxon>
        <taxon>Pezizomycotina</taxon>
        <taxon>Sordariomycetes</taxon>
        <taxon>Sordariomycetidae</taxon>
        <taxon>Diaporthales</taxon>
        <taxon>Diaporthaceae</taxon>
        <taxon>Diaporthe</taxon>
        <taxon>Diaporthe eres species complex</taxon>
    </lineage>
</organism>
<feature type="region of interest" description="Disordered" evidence="5">
    <location>
        <begin position="1019"/>
        <end position="1069"/>
    </location>
</feature>